<proteinExistence type="inferred from homology"/>
<dbReference type="GO" id="GO:0015205">
    <property type="term" value="F:nucleobase transmembrane transporter activity"/>
    <property type="evidence" value="ECO:0007669"/>
    <property type="project" value="TreeGrafter"/>
</dbReference>
<evidence type="ECO:0000256" key="1">
    <source>
        <dbReference type="ARBA" id="ARBA00004141"/>
    </source>
</evidence>
<feature type="transmembrane region" description="Helical" evidence="6">
    <location>
        <begin position="426"/>
        <end position="444"/>
    </location>
</feature>
<dbReference type="PANTHER" id="PTHR30618:SF0">
    <property type="entry name" value="PURINE-URACIL PERMEASE NCS1"/>
    <property type="match status" value="1"/>
</dbReference>
<feature type="transmembrane region" description="Helical" evidence="6">
    <location>
        <begin position="503"/>
        <end position="523"/>
    </location>
</feature>
<dbReference type="CDD" id="cd11482">
    <property type="entry name" value="SLC-NCS1sbd_NRT1-like"/>
    <property type="match status" value="1"/>
</dbReference>
<keyword evidence="3 6" id="KW-0812">Transmembrane</keyword>
<dbReference type="InterPro" id="IPR001248">
    <property type="entry name" value="Pur-cyt_permease"/>
</dbReference>
<dbReference type="GeneID" id="28821157"/>
<keyword evidence="5 6" id="KW-0472">Membrane</keyword>
<gene>
    <name evidence="7" type="ORF">LY89DRAFT_635158</name>
</gene>
<organism evidence="7 8">
    <name type="scientific">Mollisia scopiformis</name>
    <name type="common">Conifer needle endophyte fungus</name>
    <name type="synonym">Phialocephala scopiformis</name>
    <dbReference type="NCBI Taxonomy" id="149040"/>
    <lineage>
        <taxon>Eukaryota</taxon>
        <taxon>Fungi</taxon>
        <taxon>Dikarya</taxon>
        <taxon>Ascomycota</taxon>
        <taxon>Pezizomycotina</taxon>
        <taxon>Leotiomycetes</taxon>
        <taxon>Helotiales</taxon>
        <taxon>Mollisiaceae</taxon>
        <taxon>Mollisia</taxon>
    </lineage>
</organism>
<feature type="transmembrane region" description="Helical" evidence="6">
    <location>
        <begin position="354"/>
        <end position="376"/>
    </location>
</feature>
<dbReference type="GO" id="GO:0005886">
    <property type="term" value="C:plasma membrane"/>
    <property type="evidence" value="ECO:0007669"/>
    <property type="project" value="TreeGrafter"/>
</dbReference>
<dbReference type="InParanoid" id="A0A194XRW5"/>
<dbReference type="Gene3D" id="1.10.4160.10">
    <property type="entry name" value="Hydantoin permease"/>
    <property type="match status" value="1"/>
</dbReference>
<accession>A0A194XRW5</accession>
<protein>
    <submittedName>
        <fullName evidence="7">NCS1 nucleoside transporter family</fullName>
    </submittedName>
</protein>
<evidence type="ECO:0000256" key="4">
    <source>
        <dbReference type="ARBA" id="ARBA00022989"/>
    </source>
</evidence>
<evidence type="ECO:0000256" key="3">
    <source>
        <dbReference type="ARBA" id="ARBA00022692"/>
    </source>
</evidence>
<evidence type="ECO:0000256" key="2">
    <source>
        <dbReference type="ARBA" id="ARBA00008974"/>
    </source>
</evidence>
<dbReference type="OrthoDB" id="2018619at2759"/>
<dbReference type="AlphaFoldDB" id="A0A194XRW5"/>
<feature type="transmembrane region" description="Helical" evidence="6">
    <location>
        <begin position="198"/>
        <end position="219"/>
    </location>
</feature>
<evidence type="ECO:0000256" key="5">
    <source>
        <dbReference type="ARBA" id="ARBA00023136"/>
    </source>
</evidence>
<dbReference type="KEGG" id="psco:LY89DRAFT_635158"/>
<dbReference type="PANTHER" id="PTHR30618">
    <property type="entry name" value="NCS1 FAMILY PURINE/PYRIMIDINE TRANSPORTER"/>
    <property type="match status" value="1"/>
</dbReference>
<reference evidence="7 8" key="1">
    <citation type="submission" date="2015-10" db="EMBL/GenBank/DDBJ databases">
        <title>Full genome of DAOMC 229536 Phialocephala scopiformis, a fungal endophyte of spruce producing the potent anti-insectan compound rugulosin.</title>
        <authorList>
            <consortium name="DOE Joint Genome Institute"/>
            <person name="Walker A.K."/>
            <person name="Frasz S.L."/>
            <person name="Seifert K.A."/>
            <person name="Miller J.D."/>
            <person name="Mondo S.J."/>
            <person name="Labutti K."/>
            <person name="Lipzen A."/>
            <person name="Dockter R."/>
            <person name="Kennedy M."/>
            <person name="Grigoriev I.V."/>
            <person name="Spatafora J.W."/>
        </authorList>
    </citation>
    <scope>NUCLEOTIDE SEQUENCE [LARGE SCALE GENOMIC DNA]</scope>
    <source>
        <strain evidence="7 8">CBS 120377</strain>
    </source>
</reference>
<feature type="transmembrane region" description="Helical" evidence="6">
    <location>
        <begin position="143"/>
        <end position="165"/>
    </location>
</feature>
<comment type="subcellular location">
    <subcellularLocation>
        <location evidence="1">Membrane</location>
        <topology evidence="1">Multi-pass membrane protein</topology>
    </subcellularLocation>
</comment>
<feature type="transmembrane region" description="Helical" evidence="6">
    <location>
        <begin position="226"/>
        <end position="248"/>
    </location>
</feature>
<feature type="transmembrane region" description="Helical" evidence="6">
    <location>
        <begin position="105"/>
        <end position="131"/>
    </location>
</feature>
<feature type="transmembrane region" description="Helical" evidence="6">
    <location>
        <begin position="303"/>
        <end position="325"/>
    </location>
</feature>
<sequence>MSYGESKEMAKGLSSSSPVEVDGGAFGDINASFWNRIKGRATLQVSESRMVPGTRWSNKDLDPIEPEYQTWRTYNFVTYWISDAFAVSNWRIGSSLIAIGLSWKLALVAVAIGNFLTALVVTYNGIIGARLHIPFTIQARSAFGFYFAYVMIIFRVIISIFWYGIGTYAGAECVQSMIYAIWPRFRNIPNQLPESANITTGFMICYFIHFLICLPFHYIPPHQVRWFFNFKSIITPIAGFAIIGWIVSSTGGGSDIFSQGNAVHGSNLGWAFMNGVYAMVGNFATLGVNMNDFARYSKKPNSPYVQLIVIPIVFIIMMLFGIIGANGSKLLYGELLWDPLLIINNWTSRGGRAAAFFCATAFLIASIGVNISANSISVATDLTALFPKHISIRRGQYVCAVIGAWAMTPWNILVSAESLINFMSGYTIWLAPISGILIADYWIVHKEFVSVPDMYRPDGIYAYNRYGTNWRALVAFVVGFAPLLPGFAASVNANVDVGSGATSFYYLGYFYGFLVAGGLHVLLSRMFPARATMLHKREVVNPSF</sequence>
<dbReference type="EMBL" id="KQ947405">
    <property type="protein sequence ID" value="KUJ23035.1"/>
    <property type="molecule type" value="Genomic_DNA"/>
</dbReference>
<keyword evidence="4 6" id="KW-1133">Transmembrane helix</keyword>
<feature type="transmembrane region" description="Helical" evidence="6">
    <location>
        <begin position="472"/>
        <end position="491"/>
    </location>
</feature>
<dbReference type="NCBIfam" id="TIGR00800">
    <property type="entry name" value="ncs1"/>
    <property type="match status" value="1"/>
</dbReference>
<dbReference type="Pfam" id="PF02133">
    <property type="entry name" value="Transp_cyt_pur"/>
    <property type="match status" value="1"/>
</dbReference>
<dbReference type="InterPro" id="IPR045225">
    <property type="entry name" value="Uracil/uridine/allantoin_perm"/>
</dbReference>
<feature type="transmembrane region" description="Helical" evidence="6">
    <location>
        <begin position="268"/>
        <end position="291"/>
    </location>
</feature>
<name>A0A194XRW5_MOLSC</name>
<keyword evidence="8" id="KW-1185">Reference proteome</keyword>
<dbReference type="FunFam" id="1.10.4160.10:FF:000001">
    <property type="entry name" value="Uracil permease, putative"/>
    <property type="match status" value="1"/>
</dbReference>
<evidence type="ECO:0000313" key="8">
    <source>
        <dbReference type="Proteomes" id="UP000070700"/>
    </source>
</evidence>
<evidence type="ECO:0000256" key="6">
    <source>
        <dbReference type="SAM" id="Phobius"/>
    </source>
</evidence>
<dbReference type="RefSeq" id="XP_018077390.1">
    <property type="nucleotide sequence ID" value="XM_018211431.1"/>
</dbReference>
<evidence type="ECO:0000313" key="7">
    <source>
        <dbReference type="EMBL" id="KUJ23035.1"/>
    </source>
</evidence>
<comment type="similarity">
    <text evidence="2">Belongs to the purine-cytosine permease (2.A.39) family.</text>
</comment>
<dbReference type="InterPro" id="IPR012681">
    <property type="entry name" value="NCS1"/>
</dbReference>
<feature type="transmembrane region" description="Helical" evidence="6">
    <location>
        <begin position="397"/>
        <end position="414"/>
    </location>
</feature>
<dbReference type="Proteomes" id="UP000070700">
    <property type="component" value="Unassembled WGS sequence"/>
</dbReference>